<dbReference type="Pfam" id="PF17318">
    <property type="entry name" value="DUF5361"/>
    <property type="match status" value="1"/>
</dbReference>
<dbReference type="RefSeq" id="WP_002841566.1">
    <property type="nucleotide sequence ID" value="NZ_CP054000.1"/>
</dbReference>
<reference evidence="1 2" key="1">
    <citation type="submission" date="2020-05" db="EMBL/GenBank/DDBJ databases">
        <title>FDA dAtabase for Regulatory Grade micrObial Sequences (FDA-ARGOS): Supporting development and validation of Infectious Disease Dx tests.</title>
        <authorList>
            <person name="Pederson C."/>
            <person name="Tallon L."/>
            <person name="Sadzewicz L."/>
            <person name="Zhao X."/>
            <person name="Vavikolanu K."/>
            <person name="Mehta A."/>
            <person name="Aluvathingal J."/>
            <person name="Nadendla S."/>
            <person name="Myers T."/>
            <person name="Yan Y."/>
            <person name="Sichtig H."/>
        </authorList>
    </citation>
    <scope>NUCLEOTIDE SEQUENCE [LARGE SCALE GENOMIC DNA]</scope>
    <source>
        <strain evidence="1 2">FDAARGOS_764</strain>
    </source>
</reference>
<name>A0A7D4JJ66_FINMA</name>
<dbReference type="AlphaFoldDB" id="A0A7D4JJ66"/>
<protein>
    <submittedName>
        <fullName evidence="1">Uncharacterized protein</fullName>
    </submittedName>
</protein>
<gene>
    <name evidence="1" type="ORF">FOC70_04970</name>
</gene>
<evidence type="ECO:0000313" key="1">
    <source>
        <dbReference type="EMBL" id="QKH79733.1"/>
    </source>
</evidence>
<sequence length="125" mass="14275">MVNKCEDELICDLAEYYHIYNYKKIPLSTVAVLTRGLREDSRVMMCMGGEKGDFKTKLFALMTDYLAFITWSKTKDAQKGINAPKSIFDSVFAKKMDDDVKAYYTGEEFLKAREKILKAGETNGN</sequence>
<dbReference type="Proteomes" id="UP000502899">
    <property type="component" value="Chromosome"/>
</dbReference>
<accession>A0A7D4JJ66</accession>
<proteinExistence type="predicted"/>
<dbReference type="EMBL" id="CP054000">
    <property type="protein sequence ID" value="QKH79733.1"/>
    <property type="molecule type" value="Genomic_DNA"/>
</dbReference>
<evidence type="ECO:0000313" key="2">
    <source>
        <dbReference type="Proteomes" id="UP000502899"/>
    </source>
</evidence>
<dbReference type="InterPro" id="IPR035286">
    <property type="entry name" value="DUF5361"/>
</dbReference>
<organism evidence="1 2">
    <name type="scientific">Finegoldia magna</name>
    <name type="common">Peptostreptococcus magnus</name>
    <dbReference type="NCBI Taxonomy" id="1260"/>
    <lineage>
        <taxon>Bacteria</taxon>
        <taxon>Bacillati</taxon>
        <taxon>Bacillota</taxon>
        <taxon>Tissierellia</taxon>
        <taxon>Tissierellales</taxon>
        <taxon>Peptoniphilaceae</taxon>
        <taxon>Finegoldia</taxon>
    </lineage>
</organism>